<protein>
    <submittedName>
        <fullName evidence="1">Leucine-rich repeat domain-containing protein</fullName>
    </submittedName>
</protein>
<reference evidence="2" key="1">
    <citation type="journal article" date="2019" name="Int. J. Syst. Evol. Microbiol.">
        <title>The Global Catalogue of Microorganisms (GCM) 10K type strain sequencing project: providing services to taxonomists for standard genome sequencing and annotation.</title>
        <authorList>
            <consortium name="The Broad Institute Genomics Platform"/>
            <consortium name="The Broad Institute Genome Sequencing Center for Infectious Disease"/>
            <person name="Wu L."/>
            <person name="Ma J."/>
        </authorList>
    </citation>
    <scope>NUCLEOTIDE SEQUENCE [LARGE SCALE GENOMIC DNA]</scope>
    <source>
        <strain evidence="2">CGMCC 4.7177</strain>
    </source>
</reference>
<dbReference type="Gene3D" id="3.80.10.10">
    <property type="entry name" value="Ribonuclease Inhibitor"/>
    <property type="match status" value="1"/>
</dbReference>
<keyword evidence="2" id="KW-1185">Reference proteome</keyword>
<proteinExistence type="predicted"/>
<name>A0ABV9AP31_9ACTN</name>
<dbReference type="SUPFAM" id="SSF52058">
    <property type="entry name" value="L domain-like"/>
    <property type="match status" value="1"/>
</dbReference>
<gene>
    <name evidence="1" type="ORF">ACFPIH_15250</name>
</gene>
<dbReference type="Proteomes" id="UP001595839">
    <property type="component" value="Unassembled WGS sequence"/>
</dbReference>
<accession>A0ABV9AP31</accession>
<sequence>MTEGGEQGEQREVVSVRDECDCLSRPRELPRHLHTERQDTSAPGWLRLLELIEEAAADGREEFAPLRELPPEQRRQIVTLPPTIAELRAVRHLLLYGSNLVRVPPEIGAMESLEQFDPYTSYRLHWFPYEITRCRNLRDSTVSTRAIYGNFKNRLPFPGIRPPVVPPGAGEACSVCAGPLPPSGPDQVWISLMVATDVLPLLVNACSQSCIDALPEPAAHHVATFHRGGPDMVQPPTR</sequence>
<comment type="caution">
    <text evidence="1">The sequence shown here is derived from an EMBL/GenBank/DDBJ whole genome shotgun (WGS) entry which is preliminary data.</text>
</comment>
<dbReference type="RefSeq" id="WP_381172042.1">
    <property type="nucleotide sequence ID" value="NZ_JBHSFK010000008.1"/>
</dbReference>
<dbReference type="InterPro" id="IPR032675">
    <property type="entry name" value="LRR_dom_sf"/>
</dbReference>
<organism evidence="1 2">
    <name type="scientific">Streptomyces vulcanius</name>
    <dbReference type="NCBI Taxonomy" id="1441876"/>
    <lineage>
        <taxon>Bacteria</taxon>
        <taxon>Bacillati</taxon>
        <taxon>Actinomycetota</taxon>
        <taxon>Actinomycetes</taxon>
        <taxon>Kitasatosporales</taxon>
        <taxon>Streptomycetaceae</taxon>
        <taxon>Streptomyces</taxon>
    </lineage>
</organism>
<evidence type="ECO:0000313" key="1">
    <source>
        <dbReference type="EMBL" id="MFC4500866.1"/>
    </source>
</evidence>
<dbReference type="EMBL" id="JBHSFK010000008">
    <property type="protein sequence ID" value="MFC4500866.1"/>
    <property type="molecule type" value="Genomic_DNA"/>
</dbReference>
<evidence type="ECO:0000313" key="2">
    <source>
        <dbReference type="Proteomes" id="UP001595839"/>
    </source>
</evidence>